<feature type="region of interest" description="Disordered" evidence="1">
    <location>
        <begin position="522"/>
        <end position="586"/>
    </location>
</feature>
<reference evidence="3 4" key="1">
    <citation type="journal article" date="2012" name="Genome Biol.">
        <title>Genome and low-iron response of an oceanic diatom adapted to chronic iron limitation.</title>
        <authorList>
            <person name="Lommer M."/>
            <person name="Specht M."/>
            <person name="Roy A.S."/>
            <person name="Kraemer L."/>
            <person name="Andreson R."/>
            <person name="Gutowska M.A."/>
            <person name="Wolf J."/>
            <person name="Bergner S.V."/>
            <person name="Schilhabel M.B."/>
            <person name="Klostermeier U.C."/>
            <person name="Beiko R.G."/>
            <person name="Rosenstiel P."/>
            <person name="Hippler M."/>
            <person name="Laroche J."/>
        </authorList>
    </citation>
    <scope>NUCLEOTIDE SEQUENCE [LARGE SCALE GENOMIC DNA]</scope>
    <source>
        <strain evidence="3 4">CCMP1005</strain>
    </source>
</reference>
<feature type="compositionally biased region" description="Basic and acidic residues" evidence="1">
    <location>
        <begin position="60"/>
        <end position="69"/>
    </location>
</feature>
<feature type="compositionally biased region" description="Polar residues" evidence="1">
    <location>
        <begin position="619"/>
        <end position="642"/>
    </location>
</feature>
<dbReference type="PANTHER" id="PTHR47852">
    <property type="entry name" value="OS06G0298400 PROTEIN"/>
    <property type="match status" value="1"/>
</dbReference>
<feature type="domain" description="WW" evidence="2">
    <location>
        <begin position="816"/>
        <end position="850"/>
    </location>
</feature>
<protein>
    <recommendedName>
        <fullName evidence="2">WW domain-containing protein</fullName>
    </recommendedName>
</protein>
<gene>
    <name evidence="3" type="ORF">THAOC_34514</name>
</gene>
<evidence type="ECO:0000313" key="3">
    <source>
        <dbReference type="EMBL" id="EJK46801.1"/>
    </source>
</evidence>
<feature type="compositionally biased region" description="Basic and acidic residues" evidence="1">
    <location>
        <begin position="17"/>
        <end position="26"/>
    </location>
</feature>
<comment type="caution">
    <text evidence="3">The sequence shown here is derived from an EMBL/GenBank/DDBJ whole genome shotgun (WGS) entry which is preliminary data.</text>
</comment>
<feature type="compositionally biased region" description="Low complexity" evidence="1">
    <location>
        <begin position="125"/>
        <end position="140"/>
    </location>
</feature>
<dbReference type="SUPFAM" id="SSF51045">
    <property type="entry name" value="WW domain"/>
    <property type="match status" value="6"/>
</dbReference>
<feature type="compositionally biased region" description="Polar residues" evidence="1">
    <location>
        <begin position="337"/>
        <end position="354"/>
    </location>
</feature>
<organism evidence="3 4">
    <name type="scientific">Thalassiosira oceanica</name>
    <name type="common">Marine diatom</name>
    <dbReference type="NCBI Taxonomy" id="159749"/>
    <lineage>
        <taxon>Eukaryota</taxon>
        <taxon>Sar</taxon>
        <taxon>Stramenopiles</taxon>
        <taxon>Ochrophyta</taxon>
        <taxon>Bacillariophyta</taxon>
        <taxon>Coscinodiscophyceae</taxon>
        <taxon>Thalassiosirophycidae</taxon>
        <taxon>Thalassiosirales</taxon>
        <taxon>Thalassiosiraceae</taxon>
        <taxon>Thalassiosira</taxon>
    </lineage>
</organism>
<dbReference type="PROSITE" id="PS01159">
    <property type="entry name" value="WW_DOMAIN_1"/>
    <property type="match status" value="6"/>
</dbReference>
<keyword evidence="4" id="KW-1185">Reference proteome</keyword>
<dbReference type="PANTHER" id="PTHR47852:SF2">
    <property type="entry name" value="WW DOMAIN-CONTAINING PROTEIN"/>
    <property type="match status" value="1"/>
</dbReference>
<dbReference type="SMART" id="SM00456">
    <property type="entry name" value="WW"/>
    <property type="match status" value="7"/>
</dbReference>
<feature type="compositionally biased region" description="Basic and acidic residues" evidence="1">
    <location>
        <begin position="839"/>
        <end position="850"/>
    </location>
</feature>
<dbReference type="PROSITE" id="PS50020">
    <property type="entry name" value="WW_DOMAIN_2"/>
    <property type="match status" value="7"/>
</dbReference>
<feature type="compositionally biased region" description="Low complexity" evidence="1">
    <location>
        <begin position="550"/>
        <end position="567"/>
    </location>
</feature>
<feature type="domain" description="WW" evidence="2">
    <location>
        <begin position="275"/>
        <end position="309"/>
    </location>
</feature>
<dbReference type="eggNOG" id="KOG0940">
    <property type="taxonomic scope" value="Eukaryota"/>
</dbReference>
<feature type="compositionally biased region" description="Low complexity" evidence="1">
    <location>
        <begin position="33"/>
        <end position="47"/>
    </location>
</feature>
<feature type="region of interest" description="Disordered" evidence="1">
    <location>
        <begin position="479"/>
        <end position="499"/>
    </location>
</feature>
<dbReference type="CDD" id="cd00201">
    <property type="entry name" value="WW"/>
    <property type="match status" value="7"/>
</dbReference>
<feature type="region of interest" description="Disordered" evidence="1">
    <location>
        <begin position="839"/>
        <end position="875"/>
    </location>
</feature>
<feature type="region of interest" description="Disordered" evidence="1">
    <location>
        <begin position="337"/>
        <end position="414"/>
    </location>
</feature>
<evidence type="ECO:0000313" key="4">
    <source>
        <dbReference type="Proteomes" id="UP000266841"/>
    </source>
</evidence>
<feature type="compositionally biased region" description="Polar residues" evidence="1">
    <location>
        <begin position="535"/>
        <end position="549"/>
    </location>
</feature>
<feature type="region of interest" description="Disordered" evidence="1">
    <location>
        <begin position="602"/>
        <end position="684"/>
    </location>
</feature>
<feature type="domain" description="WW" evidence="2">
    <location>
        <begin position="648"/>
        <end position="682"/>
    </location>
</feature>
<feature type="compositionally biased region" description="Polar residues" evidence="1">
    <location>
        <begin position="174"/>
        <end position="184"/>
    </location>
</feature>
<feature type="compositionally biased region" description="Basic and acidic residues" evidence="1">
    <location>
        <begin position="522"/>
        <end position="534"/>
    </location>
</feature>
<dbReference type="OrthoDB" id="49495at2759"/>
<dbReference type="Pfam" id="PF00397">
    <property type="entry name" value="WW"/>
    <property type="match status" value="7"/>
</dbReference>
<feature type="region of interest" description="Disordered" evidence="1">
    <location>
        <begin position="1"/>
        <end position="184"/>
    </location>
</feature>
<feature type="compositionally biased region" description="Polar residues" evidence="1">
    <location>
        <begin position="362"/>
        <end position="414"/>
    </location>
</feature>
<feature type="region of interest" description="Disordered" evidence="1">
    <location>
        <begin position="702"/>
        <end position="740"/>
    </location>
</feature>
<feature type="domain" description="WW" evidence="2">
    <location>
        <begin position="493"/>
        <end position="527"/>
    </location>
</feature>
<feature type="compositionally biased region" description="Polar residues" evidence="1">
    <location>
        <begin position="70"/>
        <end position="90"/>
    </location>
</feature>
<feature type="compositionally biased region" description="Basic and acidic residues" evidence="1">
    <location>
        <begin position="141"/>
        <end position="155"/>
    </location>
</feature>
<name>K0RCK6_THAOC</name>
<evidence type="ECO:0000256" key="1">
    <source>
        <dbReference type="SAM" id="MobiDB-lite"/>
    </source>
</evidence>
<sequence length="875" mass="94733">MASVSSSYSASGTFDGSYRDSSRRASLDNSNHSDLSGLSGSQSTSSSMQNRTGDGDLDDSSGRSSEHGSDNSFKTSQEFSLPSSFGGSVHSSKKSGRGRIENSGRSVDNGSEHSFKTSQEFSLPSSFAGSSGRARSAAGVESRRSRGRSTEDSMSHRSGSSRSHRSSGSRALVTHSQANGLKTSSNTAMELYSSNSSQFSSVNEEEQLALRIEGETKSHNHVLRLLQEIDDENGNSSTDPKGQSIASLMNEFKHEANVIEHRIKDEHLLMNGEQPPLPPDWIALEDPGSGDIYYANEVTGETTWDRPGLMTELQGRLEGINFTDDYEGNLTLSSSTLNNQYDSSNPALIDSDNSALGRGNQYDGSGSSNSNEPYDPSMRTSSTSNNYGDSGRNSGSSMNNDRFDPNGSTMSNTLNESAMSNALNESALSNNLSGSIQDMDQLPPNWIALTDPNSGDTYWANEVTGESTWDKPIMTPEEKSAASNMSDKSKEIDDLPPDWVALEDPGSGDTYYLNQVTMETTWDHPTREVDDKSGSSRLSNGVLATSQQPSVASQESSVVGQQVSECSTNDQSDNEGELPPGWEAIFDDATGDTYYAHINGDTQWERPERNEDDIEQDKQQALVTLPQSPEDNEQSGNHQQSPQEDEDEGLPEGWYSSVDPDSGDTYYVNEATQETSWDRPGGGVLDEASGDYYYVNEATQETTWDRPSVEYAAPAAANDGEGSPSSSASSNLPEGWFSAIDETSGEKCEFPRSSVSLLHTALTRSDSSSALNPSFALTLIIDDSDFCNENTGETTWEFPKGEAKEPSTTNEAALDDSLPPGWFSVPDPSSGETYYVNEKTEETTWERPKADIAPSMSLNESAVVYEDDSVTSSQY</sequence>
<feature type="region of interest" description="Disordered" evidence="1">
    <location>
        <begin position="795"/>
        <end position="821"/>
    </location>
</feature>
<accession>K0RCK6</accession>
<dbReference type="AlphaFoldDB" id="K0RCK6"/>
<feature type="domain" description="WW" evidence="2">
    <location>
        <begin position="687"/>
        <end position="709"/>
    </location>
</feature>
<feature type="domain" description="WW" evidence="2">
    <location>
        <begin position="440"/>
        <end position="474"/>
    </location>
</feature>
<dbReference type="Gene3D" id="2.20.70.10">
    <property type="match status" value="7"/>
</dbReference>
<evidence type="ECO:0000259" key="2">
    <source>
        <dbReference type="PROSITE" id="PS50020"/>
    </source>
</evidence>
<dbReference type="EMBL" id="AGNL01047530">
    <property type="protein sequence ID" value="EJK46801.1"/>
    <property type="molecule type" value="Genomic_DNA"/>
</dbReference>
<proteinExistence type="predicted"/>
<dbReference type="Proteomes" id="UP000266841">
    <property type="component" value="Unassembled WGS sequence"/>
</dbReference>
<dbReference type="InterPro" id="IPR036020">
    <property type="entry name" value="WW_dom_sf"/>
</dbReference>
<dbReference type="InterPro" id="IPR001202">
    <property type="entry name" value="WW_dom"/>
</dbReference>
<feature type="domain" description="WW" evidence="2">
    <location>
        <begin position="576"/>
        <end position="609"/>
    </location>
</feature>
<feature type="compositionally biased region" description="Low complexity" evidence="1">
    <location>
        <begin position="1"/>
        <end position="11"/>
    </location>
</feature>